<evidence type="ECO:0000259" key="1">
    <source>
        <dbReference type="Pfam" id="PF12146"/>
    </source>
</evidence>
<evidence type="ECO:0000313" key="2">
    <source>
        <dbReference type="EMBL" id="OOP66790.1"/>
    </source>
</evidence>
<dbReference type="InterPro" id="IPR022742">
    <property type="entry name" value="Hydrolase_4"/>
</dbReference>
<dbReference type="Proteomes" id="UP000189761">
    <property type="component" value="Unassembled WGS sequence"/>
</dbReference>
<gene>
    <name evidence="2" type="ORF">BWZ43_19105</name>
</gene>
<comment type="caution">
    <text evidence="2">The sequence shown here is derived from an EMBL/GenBank/DDBJ whole genome shotgun (WGS) entry which is preliminary data.</text>
</comment>
<feature type="domain" description="Serine aminopeptidase S33" evidence="1">
    <location>
        <begin position="27"/>
        <end position="291"/>
    </location>
</feature>
<name>A0A8E2LCA5_9BACI</name>
<dbReference type="InterPro" id="IPR051044">
    <property type="entry name" value="MAG_DAG_Lipase"/>
</dbReference>
<proteinExistence type="predicted"/>
<sequence length="309" mass="35561">MVRTYDWLTMDDQVEVYVRNWTIADKQPLAIVQLSHGMAEHIERYDSFANFLLQEGIFVYGNDHRGHGHTGERAGLHGFFAEENGFDRVVTDLYEVNQFIQAKYPNVPIFLLGHSMGSFIARRYIQEYAHSIQGVIISGTGGNPGIAGKIGKQIAKREIRKYGLKKPSTVLNRLSFGAYNRGIDDPQTEFDWLSNDPKEVEKYLNDPYCGFICSSGFFYDLFTGLEKIHHQPFIQQIPKELPILIFSGDHDPVGGHTKGVKKVIQQYTQNGLRNLEYQFFKDGRHEMLNEINKDEVYQIILNWINNHIK</sequence>
<protein>
    <submittedName>
        <fullName evidence="2">Alpha/beta hydrolase</fullName>
    </submittedName>
</protein>
<dbReference type="GO" id="GO:0016787">
    <property type="term" value="F:hydrolase activity"/>
    <property type="evidence" value="ECO:0007669"/>
    <property type="project" value="UniProtKB-KW"/>
</dbReference>
<dbReference type="InterPro" id="IPR029058">
    <property type="entry name" value="AB_hydrolase_fold"/>
</dbReference>
<dbReference type="SUPFAM" id="SSF53474">
    <property type="entry name" value="alpha/beta-Hydrolases"/>
    <property type="match status" value="1"/>
</dbReference>
<keyword evidence="2" id="KW-0378">Hydrolase</keyword>
<dbReference type="EMBL" id="MTLA01000264">
    <property type="protein sequence ID" value="OOP66790.1"/>
    <property type="molecule type" value="Genomic_DNA"/>
</dbReference>
<dbReference type="PANTHER" id="PTHR11614">
    <property type="entry name" value="PHOSPHOLIPASE-RELATED"/>
    <property type="match status" value="1"/>
</dbReference>
<dbReference type="Gene3D" id="3.40.50.1820">
    <property type="entry name" value="alpha/beta hydrolase"/>
    <property type="match status" value="1"/>
</dbReference>
<dbReference type="AlphaFoldDB" id="A0A8E2LCA5"/>
<evidence type="ECO:0000313" key="3">
    <source>
        <dbReference type="Proteomes" id="UP000189761"/>
    </source>
</evidence>
<dbReference type="Pfam" id="PF12146">
    <property type="entry name" value="Hydrolase_4"/>
    <property type="match status" value="1"/>
</dbReference>
<dbReference type="RefSeq" id="WP_071977281.1">
    <property type="nucleotide sequence ID" value="NZ_CP065424.1"/>
</dbReference>
<keyword evidence="3" id="KW-1185">Reference proteome</keyword>
<accession>A0A8E2LCA5</accession>
<organism evidence="2 3">
    <name type="scientific">Heyndrickxia oleronia</name>
    <dbReference type="NCBI Taxonomy" id="38875"/>
    <lineage>
        <taxon>Bacteria</taxon>
        <taxon>Bacillati</taxon>
        <taxon>Bacillota</taxon>
        <taxon>Bacilli</taxon>
        <taxon>Bacillales</taxon>
        <taxon>Bacillaceae</taxon>
        <taxon>Heyndrickxia</taxon>
    </lineage>
</organism>
<reference evidence="2 3" key="1">
    <citation type="submission" date="2017-01" db="EMBL/GenBank/DDBJ databases">
        <title>Draft genome sequence of Bacillus oleronius.</title>
        <authorList>
            <person name="Allam M."/>
        </authorList>
    </citation>
    <scope>NUCLEOTIDE SEQUENCE [LARGE SCALE GENOMIC DNA]</scope>
    <source>
        <strain evidence="2 3">DSM 9356</strain>
    </source>
</reference>